<dbReference type="PROSITE" id="PS00211">
    <property type="entry name" value="ABC_TRANSPORTER_1"/>
    <property type="match status" value="1"/>
</dbReference>
<dbReference type="InterPro" id="IPR039421">
    <property type="entry name" value="Type_1_exporter"/>
</dbReference>
<dbReference type="SUPFAM" id="SSF52540">
    <property type="entry name" value="P-loop containing nucleoside triphosphate hydrolases"/>
    <property type="match status" value="1"/>
</dbReference>
<dbReference type="AlphaFoldDB" id="A0A135P8J2"/>
<dbReference type="InterPro" id="IPR036640">
    <property type="entry name" value="ABC1_TM_sf"/>
</dbReference>
<name>A0A135P8J2_9HYPH</name>
<dbReference type="PANTHER" id="PTHR43394">
    <property type="entry name" value="ATP-DEPENDENT PERMEASE MDL1, MITOCHONDRIAL"/>
    <property type="match status" value="1"/>
</dbReference>
<dbReference type="GO" id="GO:0016887">
    <property type="term" value="F:ATP hydrolysis activity"/>
    <property type="evidence" value="ECO:0007669"/>
    <property type="project" value="InterPro"/>
</dbReference>
<dbReference type="Pfam" id="PF00664">
    <property type="entry name" value="ABC_membrane"/>
    <property type="match status" value="1"/>
</dbReference>
<feature type="transmembrane region" description="Helical" evidence="9">
    <location>
        <begin position="53"/>
        <end position="77"/>
    </location>
</feature>
<dbReference type="GO" id="GO:0005524">
    <property type="term" value="F:ATP binding"/>
    <property type="evidence" value="ECO:0007669"/>
    <property type="project" value="UniProtKB-KW"/>
</dbReference>
<feature type="domain" description="ABC transporter" evidence="10">
    <location>
        <begin position="333"/>
        <end position="567"/>
    </location>
</feature>
<sequence length="575" mass="63474">MLRRFFSYYRPYRGLFILDFSCAVLSGLLELGFPMAVKVFVDVLMPAGDWPLIMAASIGLLVIYVLNTGLMATVTYWGHMLGINIETDMRRHAFDHLQKLSFRFFDNQKTGHLVGRLTKDLEEIGEVAHHGPEDLFIAVMTFIGAFLLMLSVNVPLALITAAVVPVTAWVTSRYGGRMTNNFRALYGRVGAFNARIEENVGGMRVVQAFANEDHERTLFDKDNQNYRQTKLAAYKIMAASTSLSYMSMRLTQMIIMICGAWFVLKGDLTSGGFIGFLLLVNVFFRPVEKINSVIETYPKGIAGFRRFTELIDTDPDIADAPDAVEAPALRGEIAYQSVSFGYSDGKQVLRNIDLTIKAGETVAFVGPSGAGKTTLCSLLPRFYEVTGGAISIDGIDIRQMTLASLRSQIGIVQQDVFLFGGTIRENIEYGRLGADEADIWEAARRARLDAVIKDMPEGMDTVIGERGVKLSGGQKQRMAIARMFLKNPPILILDEATSALDTETERAIQQSLAELAKGRTTLVIAHRLATIRDASRIVVVDVSGIVETGDHQALLAKKGPYSRLYEAQFGAQLSD</sequence>
<feature type="domain" description="ABC transmembrane type-1" evidence="11">
    <location>
        <begin position="17"/>
        <end position="299"/>
    </location>
</feature>
<dbReference type="SMART" id="SM00382">
    <property type="entry name" value="AAA"/>
    <property type="match status" value="1"/>
</dbReference>
<organism evidence="12 13">
    <name type="scientific">Agrobacterium bohemicum</name>
    <dbReference type="NCBI Taxonomy" id="2052828"/>
    <lineage>
        <taxon>Bacteria</taxon>
        <taxon>Pseudomonadati</taxon>
        <taxon>Pseudomonadota</taxon>
        <taxon>Alphaproteobacteria</taxon>
        <taxon>Hyphomicrobiales</taxon>
        <taxon>Rhizobiaceae</taxon>
        <taxon>Rhizobium/Agrobacterium group</taxon>
        <taxon>Agrobacterium</taxon>
    </lineage>
</organism>
<evidence type="ECO:0000259" key="10">
    <source>
        <dbReference type="PROSITE" id="PS50893"/>
    </source>
</evidence>
<evidence type="ECO:0000256" key="7">
    <source>
        <dbReference type="ARBA" id="ARBA00022989"/>
    </source>
</evidence>
<dbReference type="InterPro" id="IPR003593">
    <property type="entry name" value="AAA+_ATPase"/>
</dbReference>
<feature type="transmembrane region" description="Helical" evidence="9">
    <location>
        <begin position="135"/>
        <end position="152"/>
    </location>
</feature>
<dbReference type="FunFam" id="3.40.50.300:FF:000287">
    <property type="entry name" value="Multidrug ABC transporter ATP-binding protein"/>
    <property type="match status" value="1"/>
</dbReference>
<dbReference type="PANTHER" id="PTHR43394:SF1">
    <property type="entry name" value="ATP-BINDING CASSETTE SUB-FAMILY B MEMBER 10, MITOCHONDRIAL"/>
    <property type="match status" value="1"/>
</dbReference>
<dbReference type="FunFam" id="1.20.1560.10:FF:000053">
    <property type="entry name" value="Multidrug ABC transporter ATP-binding protein"/>
    <property type="match status" value="1"/>
</dbReference>
<dbReference type="GO" id="GO:0015421">
    <property type="term" value="F:ABC-type oligopeptide transporter activity"/>
    <property type="evidence" value="ECO:0007669"/>
    <property type="project" value="TreeGrafter"/>
</dbReference>
<keyword evidence="5" id="KW-0547">Nucleotide-binding</keyword>
<dbReference type="InterPro" id="IPR017871">
    <property type="entry name" value="ABC_transporter-like_CS"/>
</dbReference>
<keyword evidence="7 9" id="KW-1133">Transmembrane helix</keyword>
<dbReference type="Gene3D" id="1.20.1560.10">
    <property type="entry name" value="ABC transporter type 1, transmembrane domain"/>
    <property type="match status" value="1"/>
</dbReference>
<keyword evidence="8 9" id="KW-0472">Membrane</keyword>
<comment type="caution">
    <text evidence="12">The sequence shown here is derived from an EMBL/GenBank/DDBJ whole genome shotgun (WGS) entry which is preliminary data.</text>
</comment>
<accession>A0A135P8J2</accession>
<dbReference type="STRING" id="2052828.ATO67_18640"/>
<keyword evidence="6 12" id="KW-0067">ATP-binding</keyword>
<dbReference type="PROSITE" id="PS50893">
    <property type="entry name" value="ABC_TRANSPORTER_2"/>
    <property type="match status" value="1"/>
</dbReference>
<dbReference type="CDD" id="cd18549">
    <property type="entry name" value="ABC_6TM_YwjA_like"/>
    <property type="match status" value="1"/>
</dbReference>
<evidence type="ECO:0000256" key="3">
    <source>
        <dbReference type="ARBA" id="ARBA00022448"/>
    </source>
</evidence>
<proteinExistence type="inferred from homology"/>
<keyword evidence="3" id="KW-0813">Transport</keyword>
<dbReference type="RefSeq" id="WP_067652834.1">
    <property type="nucleotide sequence ID" value="NZ_KQ961034.1"/>
</dbReference>
<dbReference type="InterPro" id="IPR003439">
    <property type="entry name" value="ABC_transporter-like_ATP-bd"/>
</dbReference>
<dbReference type="InterPro" id="IPR027417">
    <property type="entry name" value="P-loop_NTPase"/>
</dbReference>
<evidence type="ECO:0000256" key="6">
    <source>
        <dbReference type="ARBA" id="ARBA00022840"/>
    </source>
</evidence>
<evidence type="ECO:0000259" key="11">
    <source>
        <dbReference type="PROSITE" id="PS50929"/>
    </source>
</evidence>
<dbReference type="OrthoDB" id="9804259at2"/>
<evidence type="ECO:0000256" key="8">
    <source>
        <dbReference type="ARBA" id="ARBA00023136"/>
    </source>
</evidence>
<dbReference type="GO" id="GO:0005886">
    <property type="term" value="C:plasma membrane"/>
    <property type="evidence" value="ECO:0007669"/>
    <property type="project" value="UniProtKB-SubCell"/>
</dbReference>
<evidence type="ECO:0000256" key="5">
    <source>
        <dbReference type="ARBA" id="ARBA00022741"/>
    </source>
</evidence>
<reference evidence="12 13" key="1">
    <citation type="submission" date="2015-11" db="EMBL/GenBank/DDBJ databases">
        <title>Draft genome sequence of Agrobacterium sp. R89-1.</title>
        <authorList>
            <person name="Zahradnik J."/>
            <person name="Kyslikova E."/>
            <person name="Palyzova A."/>
            <person name="Kyslik P."/>
        </authorList>
    </citation>
    <scope>NUCLEOTIDE SEQUENCE [LARGE SCALE GENOMIC DNA]</scope>
    <source>
        <strain evidence="12 13">R89-1</strain>
    </source>
</reference>
<gene>
    <name evidence="12" type="ORF">ATO67_18640</name>
</gene>
<dbReference type="Proteomes" id="UP000070498">
    <property type="component" value="Unassembled WGS sequence"/>
</dbReference>
<comment type="similarity">
    <text evidence="2">Belongs to the ABC transporter superfamily.</text>
</comment>
<keyword evidence="13" id="KW-1185">Reference proteome</keyword>
<dbReference type="Gene3D" id="3.40.50.300">
    <property type="entry name" value="P-loop containing nucleotide triphosphate hydrolases"/>
    <property type="match status" value="1"/>
</dbReference>
<comment type="subcellular location">
    <subcellularLocation>
        <location evidence="1">Cell membrane</location>
        <topology evidence="1">Multi-pass membrane protein</topology>
    </subcellularLocation>
</comment>
<evidence type="ECO:0000256" key="9">
    <source>
        <dbReference type="SAM" id="Phobius"/>
    </source>
</evidence>
<dbReference type="InterPro" id="IPR011527">
    <property type="entry name" value="ABC1_TM_dom"/>
</dbReference>
<evidence type="ECO:0000256" key="2">
    <source>
        <dbReference type="ARBA" id="ARBA00005417"/>
    </source>
</evidence>
<dbReference type="Pfam" id="PF00005">
    <property type="entry name" value="ABC_tran"/>
    <property type="match status" value="1"/>
</dbReference>
<evidence type="ECO:0000256" key="4">
    <source>
        <dbReference type="ARBA" id="ARBA00022692"/>
    </source>
</evidence>
<dbReference type="PROSITE" id="PS50929">
    <property type="entry name" value="ABC_TM1F"/>
    <property type="match status" value="1"/>
</dbReference>
<evidence type="ECO:0000256" key="1">
    <source>
        <dbReference type="ARBA" id="ARBA00004651"/>
    </source>
</evidence>
<evidence type="ECO:0000313" key="13">
    <source>
        <dbReference type="Proteomes" id="UP000070498"/>
    </source>
</evidence>
<keyword evidence="4 9" id="KW-0812">Transmembrane</keyword>
<dbReference type="SUPFAM" id="SSF90123">
    <property type="entry name" value="ABC transporter transmembrane region"/>
    <property type="match status" value="1"/>
</dbReference>
<dbReference type="EMBL" id="LNUW01000004">
    <property type="protein sequence ID" value="KXG87716.1"/>
    <property type="molecule type" value="Genomic_DNA"/>
</dbReference>
<feature type="transmembrane region" description="Helical" evidence="9">
    <location>
        <begin position="12"/>
        <end position="33"/>
    </location>
</feature>
<protein>
    <submittedName>
        <fullName evidence="12">Multidrug ABC transporter ATP-binding protein</fullName>
    </submittedName>
</protein>
<evidence type="ECO:0000313" key="12">
    <source>
        <dbReference type="EMBL" id="KXG87716.1"/>
    </source>
</evidence>